<reference evidence="4" key="3">
    <citation type="submission" date="2015-06" db="UniProtKB">
        <authorList>
            <consortium name="EnsemblMetazoa"/>
        </authorList>
    </citation>
    <scope>IDENTIFICATION</scope>
</reference>
<dbReference type="PANTHER" id="PTHR28626:SF3">
    <property type="entry name" value="SRR1-LIKE PROTEIN"/>
    <property type="match status" value="1"/>
</dbReference>
<protein>
    <recommendedName>
        <fullName evidence="2">SRR1-like domain-containing protein</fullName>
    </recommendedName>
</protein>
<dbReference type="RefSeq" id="XP_009017191.1">
    <property type="nucleotide sequence ID" value="XM_009018943.1"/>
</dbReference>
<dbReference type="KEGG" id="hro:HELRODRAFT_78679"/>
<dbReference type="Proteomes" id="UP000015101">
    <property type="component" value="Unassembled WGS sequence"/>
</dbReference>
<dbReference type="OMA" id="SSALXFP"/>
<proteinExistence type="inferred from homology"/>
<dbReference type="OrthoDB" id="551431at2759"/>
<dbReference type="PANTHER" id="PTHR28626">
    <property type="entry name" value="SRR1-LIKE PROTEIN"/>
    <property type="match status" value="1"/>
</dbReference>
<reference evidence="5" key="1">
    <citation type="submission" date="2012-12" db="EMBL/GenBank/DDBJ databases">
        <authorList>
            <person name="Hellsten U."/>
            <person name="Grimwood J."/>
            <person name="Chapman J.A."/>
            <person name="Shapiro H."/>
            <person name="Aerts A."/>
            <person name="Otillar R.P."/>
            <person name="Terry A.Y."/>
            <person name="Boore J.L."/>
            <person name="Simakov O."/>
            <person name="Marletaz F."/>
            <person name="Cho S.-J."/>
            <person name="Edsinger-Gonzales E."/>
            <person name="Havlak P."/>
            <person name="Kuo D.-H."/>
            <person name="Larsson T."/>
            <person name="Lv J."/>
            <person name="Arendt D."/>
            <person name="Savage R."/>
            <person name="Osoegawa K."/>
            <person name="de Jong P."/>
            <person name="Lindberg D.R."/>
            <person name="Seaver E.C."/>
            <person name="Weisblat D.A."/>
            <person name="Putnam N.H."/>
            <person name="Grigoriev I.V."/>
            <person name="Rokhsar D.S."/>
        </authorList>
    </citation>
    <scope>NUCLEOTIDE SEQUENCE</scope>
</reference>
<feature type="domain" description="SRR1-like" evidence="2">
    <location>
        <begin position="4"/>
        <end position="83"/>
    </location>
</feature>
<organism evidence="4 5">
    <name type="scientific">Helobdella robusta</name>
    <name type="common">Californian leech</name>
    <dbReference type="NCBI Taxonomy" id="6412"/>
    <lineage>
        <taxon>Eukaryota</taxon>
        <taxon>Metazoa</taxon>
        <taxon>Spiralia</taxon>
        <taxon>Lophotrochozoa</taxon>
        <taxon>Annelida</taxon>
        <taxon>Clitellata</taxon>
        <taxon>Hirudinea</taxon>
        <taxon>Rhynchobdellida</taxon>
        <taxon>Glossiphoniidae</taxon>
        <taxon>Helobdella</taxon>
    </lineage>
</organism>
<name>T1G3E5_HELRO</name>
<dbReference type="EMBL" id="AMQM01004147">
    <property type="status" value="NOT_ANNOTATED_CDS"/>
    <property type="molecule type" value="Genomic_DNA"/>
</dbReference>
<evidence type="ECO:0000256" key="1">
    <source>
        <dbReference type="ARBA" id="ARBA00009856"/>
    </source>
</evidence>
<dbReference type="CTD" id="20215593"/>
<evidence type="ECO:0000259" key="2">
    <source>
        <dbReference type="Pfam" id="PF07985"/>
    </source>
</evidence>
<dbReference type="HOGENOM" id="CLU_2533935_0_0_1"/>
<accession>T1G3E5</accession>
<dbReference type="AlphaFoldDB" id="T1G3E5"/>
<dbReference type="InterPro" id="IPR040044">
    <property type="entry name" value="SRR1L"/>
</dbReference>
<dbReference type="Pfam" id="PF07985">
    <property type="entry name" value="SRR1"/>
    <property type="match status" value="1"/>
</dbReference>
<dbReference type="eggNOG" id="KOG3131">
    <property type="taxonomic scope" value="Eukaryota"/>
</dbReference>
<dbReference type="InParanoid" id="T1G3E5"/>
<sequence length="84" mass="9760">IPKPSCHIYDPSFSACDLDVLKYFNFSIIQQNEECKRTVTRPTLFYMPHCGRPMYNNVLSSNWDKDRLGHVCILGNSFLSIMNK</sequence>
<evidence type="ECO:0000313" key="3">
    <source>
        <dbReference type="EMBL" id="ESO04612.1"/>
    </source>
</evidence>
<dbReference type="EnsemblMetazoa" id="HelroT78679">
    <property type="protein sequence ID" value="HelroP78679"/>
    <property type="gene ID" value="HelroG78679"/>
</dbReference>
<keyword evidence="5" id="KW-1185">Reference proteome</keyword>
<dbReference type="InterPro" id="IPR012942">
    <property type="entry name" value="SRR1-like"/>
</dbReference>
<evidence type="ECO:0000313" key="5">
    <source>
        <dbReference type="Proteomes" id="UP000015101"/>
    </source>
</evidence>
<comment type="similarity">
    <text evidence="1">Belongs to the SRR1 family.</text>
</comment>
<dbReference type="EMBL" id="KB096457">
    <property type="protein sequence ID" value="ESO04612.1"/>
    <property type="molecule type" value="Genomic_DNA"/>
</dbReference>
<reference evidence="3 5" key="2">
    <citation type="journal article" date="2013" name="Nature">
        <title>Insights into bilaterian evolution from three spiralian genomes.</title>
        <authorList>
            <person name="Simakov O."/>
            <person name="Marletaz F."/>
            <person name="Cho S.J."/>
            <person name="Edsinger-Gonzales E."/>
            <person name="Havlak P."/>
            <person name="Hellsten U."/>
            <person name="Kuo D.H."/>
            <person name="Larsson T."/>
            <person name="Lv J."/>
            <person name="Arendt D."/>
            <person name="Savage R."/>
            <person name="Osoegawa K."/>
            <person name="de Jong P."/>
            <person name="Grimwood J."/>
            <person name="Chapman J.A."/>
            <person name="Shapiro H."/>
            <person name="Aerts A."/>
            <person name="Otillar R.P."/>
            <person name="Terry A.Y."/>
            <person name="Boore J.L."/>
            <person name="Grigoriev I.V."/>
            <person name="Lindberg D.R."/>
            <person name="Seaver E.C."/>
            <person name="Weisblat D.A."/>
            <person name="Putnam N.H."/>
            <person name="Rokhsar D.S."/>
        </authorList>
    </citation>
    <scope>NUCLEOTIDE SEQUENCE</scope>
</reference>
<gene>
    <name evidence="4" type="primary">20215593</name>
    <name evidence="3" type="ORF">HELRODRAFT_78679</name>
</gene>
<dbReference type="STRING" id="6412.T1G3E5"/>
<dbReference type="GeneID" id="20215593"/>
<evidence type="ECO:0000313" key="4">
    <source>
        <dbReference type="EnsemblMetazoa" id="HelroP78679"/>
    </source>
</evidence>